<dbReference type="Proteomes" id="UP000294947">
    <property type="component" value="Unassembled WGS sequence"/>
</dbReference>
<gene>
    <name evidence="2" type="ORF">E1288_14215</name>
</gene>
<evidence type="ECO:0000313" key="2">
    <source>
        <dbReference type="EMBL" id="TDD51720.1"/>
    </source>
</evidence>
<evidence type="ECO:0000259" key="1">
    <source>
        <dbReference type="SMART" id="SM00458"/>
    </source>
</evidence>
<sequence>MTATAGTRRRTRFPASRPPLAHSGVNCGIFGEIAVNSVTHVPEGCARCESTTRFYEVSSLRKASHWTLAALGALCLSGSAALPIAAAAPAPLEASFSNVAAGTCLQSPDGYAITLTGCNPSDPKQNWSREYLGHSELIRINRTNSCMGHAGGPYVRLMPCDSYDPTQQWRAEAADEGSLLHHMDTNTCLGHLSGSEVRLFPCDPENPAQQWGLTAS</sequence>
<dbReference type="InterPro" id="IPR035992">
    <property type="entry name" value="Ricin_B-like_lectins"/>
</dbReference>
<protein>
    <recommendedName>
        <fullName evidence="1">Ricin B lectin domain-containing protein</fullName>
    </recommendedName>
</protein>
<feature type="domain" description="Ricin B lectin" evidence="1">
    <location>
        <begin position="90"/>
        <end position="214"/>
    </location>
</feature>
<proteinExistence type="predicted"/>
<dbReference type="InterPro" id="IPR000772">
    <property type="entry name" value="Ricin_B_lectin"/>
</dbReference>
<dbReference type="OrthoDB" id="3687151at2"/>
<dbReference type="SUPFAM" id="SSF50370">
    <property type="entry name" value="Ricin B-like lectins"/>
    <property type="match status" value="1"/>
</dbReference>
<keyword evidence="3" id="KW-1185">Reference proteome</keyword>
<dbReference type="SMART" id="SM00458">
    <property type="entry name" value="RICIN"/>
    <property type="match status" value="1"/>
</dbReference>
<comment type="caution">
    <text evidence="2">The sequence shown here is derived from an EMBL/GenBank/DDBJ whole genome shotgun (WGS) entry which is preliminary data.</text>
</comment>
<name>A0A4R4Z2V3_9PSEU</name>
<dbReference type="CDD" id="cd23385">
    <property type="entry name" value="beta-trefoil_Ricin_MRC-like"/>
    <property type="match status" value="1"/>
</dbReference>
<dbReference type="AlphaFoldDB" id="A0A4R4Z2V3"/>
<dbReference type="Pfam" id="PF00652">
    <property type="entry name" value="Ricin_B_lectin"/>
    <property type="match status" value="1"/>
</dbReference>
<evidence type="ECO:0000313" key="3">
    <source>
        <dbReference type="Proteomes" id="UP000294947"/>
    </source>
</evidence>
<dbReference type="Gene3D" id="2.80.10.50">
    <property type="match status" value="1"/>
</dbReference>
<dbReference type="EMBL" id="SMKW01000015">
    <property type="protein sequence ID" value="TDD51720.1"/>
    <property type="molecule type" value="Genomic_DNA"/>
</dbReference>
<organism evidence="2 3">
    <name type="scientific">Saccharopolyspora elongata</name>
    <dbReference type="NCBI Taxonomy" id="2530387"/>
    <lineage>
        <taxon>Bacteria</taxon>
        <taxon>Bacillati</taxon>
        <taxon>Actinomycetota</taxon>
        <taxon>Actinomycetes</taxon>
        <taxon>Pseudonocardiales</taxon>
        <taxon>Pseudonocardiaceae</taxon>
        <taxon>Saccharopolyspora</taxon>
    </lineage>
</organism>
<accession>A0A4R4Z2V3</accession>
<reference evidence="2 3" key="1">
    <citation type="submission" date="2019-03" db="EMBL/GenBank/DDBJ databases">
        <title>Draft genome sequences of novel Actinobacteria.</title>
        <authorList>
            <person name="Sahin N."/>
            <person name="Ay H."/>
            <person name="Saygin H."/>
        </authorList>
    </citation>
    <scope>NUCLEOTIDE SEQUENCE [LARGE SCALE GENOMIC DNA]</scope>
    <source>
        <strain evidence="2 3">7K502</strain>
    </source>
</reference>
<dbReference type="PROSITE" id="PS50231">
    <property type="entry name" value="RICIN_B_LECTIN"/>
    <property type="match status" value="1"/>
</dbReference>